<keyword evidence="1" id="KW-0175">Coiled coil</keyword>
<comment type="caution">
    <text evidence="2">The sequence shown here is derived from an EMBL/GenBank/DDBJ whole genome shotgun (WGS) entry which is preliminary data.</text>
</comment>
<organism evidence="2 3">
    <name type="scientific">Mytilus edulis</name>
    <name type="common">Blue mussel</name>
    <dbReference type="NCBI Taxonomy" id="6550"/>
    <lineage>
        <taxon>Eukaryota</taxon>
        <taxon>Metazoa</taxon>
        <taxon>Spiralia</taxon>
        <taxon>Lophotrochozoa</taxon>
        <taxon>Mollusca</taxon>
        <taxon>Bivalvia</taxon>
        <taxon>Autobranchia</taxon>
        <taxon>Pteriomorphia</taxon>
        <taxon>Mytilida</taxon>
        <taxon>Mytiloidea</taxon>
        <taxon>Mytilidae</taxon>
        <taxon>Mytilinae</taxon>
        <taxon>Mytilus</taxon>
    </lineage>
</organism>
<evidence type="ECO:0000313" key="2">
    <source>
        <dbReference type="EMBL" id="CAG2239956.1"/>
    </source>
</evidence>
<evidence type="ECO:0000313" key="3">
    <source>
        <dbReference type="Proteomes" id="UP000683360"/>
    </source>
</evidence>
<keyword evidence="3" id="KW-1185">Reference proteome</keyword>
<dbReference type="AlphaFoldDB" id="A0A8S3UB87"/>
<sequence length="185" mass="20484">MHKDIQNLKAIVQQLQGKIHTQEQTIEKFATQEYLEVDTISHKGRAAEPICLPHDPYLGSPITNDYYASVYGMEYQDNFGSNVYNKDVPCAVCRANHVTSKVMIPGKVKCYAGWRKEYGGILVAGLDRHDGSSSFICVDKNQDVLEAGAGNEDGYLIYPAIAKCGSLKCPPYVQDTRISCVVCTK</sequence>
<dbReference type="GO" id="GO:0005615">
    <property type="term" value="C:extracellular space"/>
    <property type="evidence" value="ECO:0007669"/>
    <property type="project" value="TreeGrafter"/>
</dbReference>
<proteinExistence type="predicted"/>
<protein>
    <submittedName>
        <fullName evidence="2">Uncharacterized protein</fullName>
    </submittedName>
</protein>
<gene>
    <name evidence="2" type="ORF">MEDL_52280</name>
</gene>
<dbReference type="EMBL" id="CAJPWZ010002543">
    <property type="protein sequence ID" value="CAG2239956.1"/>
    <property type="molecule type" value="Genomic_DNA"/>
</dbReference>
<dbReference type="PANTHER" id="PTHR24024:SF18">
    <property type="entry name" value="SHORT-CHAIN COLLAGEN C4-LIKE"/>
    <property type="match status" value="1"/>
</dbReference>
<feature type="coiled-coil region" evidence="1">
    <location>
        <begin position="5"/>
        <end position="32"/>
    </location>
</feature>
<dbReference type="Proteomes" id="UP000683360">
    <property type="component" value="Unassembled WGS sequence"/>
</dbReference>
<name>A0A8S3UB87_MYTED</name>
<evidence type="ECO:0000256" key="1">
    <source>
        <dbReference type="SAM" id="Coils"/>
    </source>
</evidence>
<reference evidence="2" key="1">
    <citation type="submission" date="2021-03" db="EMBL/GenBank/DDBJ databases">
        <authorList>
            <person name="Bekaert M."/>
        </authorList>
    </citation>
    <scope>NUCLEOTIDE SEQUENCE</scope>
</reference>
<dbReference type="InterPro" id="IPR051077">
    <property type="entry name" value="Ca-dependent_lectin"/>
</dbReference>
<dbReference type="OrthoDB" id="6127486at2759"/>
<accession>A0A8S3UB87</accession>
<dbReference type="PANTHER" id="PTHR24024">
    <property type="entry name" value="PULMONARY SURFACTANT-ASSOCIATED PROTEIN A"/>
    <property type="match status" value="1"/>
</dbReference>